<evidence type="ECO:0000259" key="2">
    <source>
        <dbReference type="PROSITE" id="PS50943"/>
    </source>
</evidence>
<dbReference type="InterPro" id="IPR001387">
    <property type="entry name" value="Cro/C1-type_HTH"/>
</dbReference>
<gene>
    <name evidence="3" type="ORF">C8D97_107221</name>
</gene>
<evidence type="ECO:0000256" key="1">
    <source>
        <dbReference type="SAM" id="Phobius"/>
    </source>
</evidence>
<organism evidence="3 4">
    <name type="scientific">Pleionea mediterranea</name>
    <dbReference type="NCBI Taxonomy" id="523701"/>
    <lineage>
        <taxon>Bacteria</taxon>
        <taxon>Pseudomonadati</taxon>
        <taxon>Pseudomonadota</taxon>
        <taxon>Gammaproteobacteria</taxon>
        <taxon>Oceanospirillales</taxon>
        <taxon>Pleioneaceae</taxon>
        <taxon>Pleionea</taxon>
    </lineage>
</organism>
<dbReference type="GO" id="GO:0003677">
    <property type="term" value="F:DNA binding"/>
    <property type="evidence" value="ECO:0007669"/>
    <property type="project" value="InterPro"/>
</dbReference>
<sequence>MEVKQEIIKEYRKRHGWTQQNLADACDLSLRTVQRVEKSGNASNETVMSLCAVLEISQQYLKRVPEYRESELQQVKIRPQYLPIACAVLIGLIAGASLMYWWLSV</sequence>
<feature type="transmembrane region" description="Helical" evidence="1">
    <location>
        <begin position="81"/>
        <end position="103"/>
    </location>
</feature>
<dbReference type="InterPro" id="IPR010982">
    <property type="entry name" value="Lambda_DNA-bd_dom_sf"/>
</dbReference>
<dbReference type="RefSeq" id="WP_109763832.1">
    <property type="nucleotide sequence ID" value="NZ_QGGU01000007.1"/>
</dbReference>
<comment type="caution">
    <text evidence="3">The sequence shown here is derived from an EMBL/GenBank/DDBJ whole genome shotgun (WGS) entry which is preliminary data.</text>
</comment>
<dbReference type="SMART" id="SM00530">
    <property type="entry name" value="HTH_XRE"/>
    <property type="match status" value="1"/>
</dbReference>
<dbReference type="Pfam" id="PF01381">
    <property type="entry name" value="HTH_3"/>
    <property type="match status" value="1"/>
</dbReference>
<feature type="domain" description="HTH cro/C1-type" evidence="2">
    <location>
        <begin position="8"/>
        <end position="61"/>
    </location>
</feature>
<keyword evidence="1" id="KW-1133">Transmembrane helix</keyword>
<dbReference type="PROSITE" id="PS50943">
    <property type="entry name" value="HTH_CROC1"/>
    <property type="match status" value="1"/>
</dbReference>
<evidence type="ECO:0000313" key="4">
    <source>
        <dbReference type="Proteomes" id="UP000245790"/>
    </source>
</evidence>
<dbReference type="AlphaFoldDB" id="A0A316FMU7"/>
<protein>
    <submittedName>
        <fullName evidence="3">Transcriptional regulator with XRE-family HTH domain</fullName>
    </submittedName>
</protein>
<dbReference type="CDD" id="cd00093">
    <property type="entry name" value="HTH_XRE"/>
    <property type="match status" value="1"/>
</dbReference>
<name>A0A316FMU7_9GAMM</name>
<dbReference type="SUPFAM" id="SSF47413">
    <property type="entry name" value="lambda repressor-like DNA-binding domains"/>
    <property type="match status" value="1"/>
</dbReference>
<evidence type="ECO:0000313" key="3">
    <source>
        <dbReference type="EMBL" id="PWK50054.1"/>
    </source>
</evidence>
<dbReference type="Gene3D" id="1.10.260.40">
    <property type="entry name" value="lambda repressor-like DNA-binding domains"/>
    <property type="match status" value="1"/>
</dbReference>
<dbReference type="Proteomes" id="UP000245790">
    <property type="component" value="Unassembled WGS sequence"/>
</dbReference>
<accession>A0A316FMU7</accession>
<keyword evidence="4" id="KW-1185">Reference proteome</keyword>
<reference evidence="3 4" key="1">
    <citation type="submission" date="2018-05" db="EMBL/GenBank/DDBJ databases">
        <title>Genomic Encyclopedia of Type Strains, Phase IV (KMG-IV): sequencing the most valuable type-strain genomes for metagenomic binning, comparative biology and taxonomic classification.</title>
        <authorList>
            <person name="Goeker M."/>
        </authorList>
    </citation>
    <scope>NUCLEOTIDE SEQUENCE [LARGE SCALE GENOMIC DNA]</scope>
    <source>
        <strain evidence="3 4">DSM 25350</strain>
    </source>
</reference>
<proteinExistence type="predicted"/>
<keyword evidence="1" id="KW-0812">Transmembrane</keyword>
<keyword evidence="1" id="KW-0472">Membrane</keyword>
<dbReference type="OrthoDB" id="9812349at2"/>
<dbReference type="EMBL" id="QGGU01000007">
    <property type="protein sequence ID" value="PWK50054.1"/>
    <property type="molecule type" value="Genomic_DNA"/>
</dbReference>